<dbReference type="Proteomes" id="UP000237819">
    <property type="component" value="Unassembled WGS sequence"/>
</dbReference>
<dbReference type="InterPro" id="IPR009325">
    <property type="entry name" value="DUF983"/>
</dbReference>
<keyword evidence="1" id="KW-0472">Membrane</keyword>
<name>A0A2S8GF08_9BACT</name>
<evidence type="ECO:0000256" key="1">
    <source>
        <dbReference type="SAM" id="Phobius"/>
    </source>
</evidence>
<accession>A0A2S8GF08</accession>
<reference evidence="2 3" key="1">
    <citation type="submission" date="2018-02" db="EMBL/GenBank/DDBJ databases">
        <title>Comparative genomes isolates from brazilian mangrove.</title>
        <authorList>
            <person name="Araujo J.E."/>
            <person name="Taketani R.G."/>
            <person name="Silva M.C.P."/>
            <person name="Loureco M.V."/>
            <person name="Andreote F.D."/>
        </authorList>
    </citation>
    <scope>NUCLEOTIDE SEQUENCE [LARGE SCALE GENOMIC DNA]</scope>
    <source>
        <strain evidence="2 3">Nap-Phe MGV</strain>
    </source>
</reference>
<comment type="caution">
    <text evidence="2">The sequence shown here is derived from an EMBL/GenBank/DDBJ whole genome shotgun (WGS) entry which is preliminary data.</text>
</comment>
<keyword evidence="1" id="KW-0812">Transmembrane</keyword>
<dbReference type="AlphaFoldDB" id="A0A2S8GF08"/>
<gene>
    <name evidence="2" type="ORF">C5Y93_25130</name>
</gene>
<keyword evidence="1" id="KW-1133">Transmembrane helix</keyword>
<evidence type="ECO:0000313" key="3">
    <source>
        <dbReference type="Proteomes" id="UP000237819"/>
    </source>
</evidence>
<evidence type="ECO:0008006" key="4">
    <source>
        <dbReference type="Google" id="ProtNLM"/>
    </source>
</evidence>
<organism evidence="2 3">
    <name type="scientific">Blastopirellula marina</name>
    <dbReference type="NCBI Taxonomy" id="124"/>
    <lineage>
        <taxon>Bacteria</taxon>
        <taxon>Pseudomonadati</taxon>
        <taxon>Planctomycetota</taxon>
        <taxon>Planctomycetia</taxon>
        <taxon>Pirellulales</taxon>
        <taxon>Pirellulaceae</taxon>
        <taxon>Blastopirellula</taxon>
    </lineage>
</organism>
<feature type="transmembrane region" description="Helical" evidence="1">
    <location>
        <begin position="129"/>
        <end position="148"/>
    </location>
</feature>
<dbReference type="Pfam" id="PF06170">
    <property type="entry name" value="DUF983"/>
    <property type="match status" value="1"/>
</dbReference>
<feature type="transmembrane region" description="Helical" evidence="1">
    <location>
        <begin position="101"/>
        <end position="123"/>
    </location>
</feature>
<sequence length="170" mass="19665">MPSSSLSRIRPRIAYMRHFGVCQRRAGETTIYVGGSRIGLRQKRLRNSMRFRTLVRRALALRCPVCGQGHLMRNWLWMNECCPECGARFEREPGFFLGSIYFNYGLTTLIVAITFPLLLFNGIAAPQTLLYASLGFVLVFPLIFFPYARSLWVGHDQYWDPRPDVPERMP</sequence>
<dbReference type="EMBL" id="PUHZ01000024">
    <property type="protein sequence ID" value="PQO43003.1"/>
    <property type="molecule type" value="Genomic_DNA"/>
</dbReference>
<protein>
    <recommendedName>
        <fullName evidence="4">DUF983 domain-containing protein</fullName>
    </recommendedName>
</protein>
<proteinExistence type="predicted"/>
<evidence type="ECO:0000313" key="2">
    <source>
        <dbReference type="EMBL" id="PQO43003.1"/>
    </source>
</evidence>